<dbReference type="CDD" id="cd09917">
    <property type="entry name" value="F-box_SF"/>
    <property type="match status" value="1"/>
</dbReference>
<gene>
    <name evidence="3" type="ORF">SMACR_03166</name>
</gene>
<evidence type="ECO:0000313" key="3">
    <source>
        <dbReference type="EMBL" id="KAA8635937.1"/>
    </source>
</evidence>
<proteinExistence type="predicted"/>
<protein>
    <recommendedName>
        <fullName evidence="2">F-box domain-containing protein</fullName>
    </recommendedName>
</protein>
<comment type="caution">
    <text evidence="3">The sequence shown here is derived from an EMBL/GenBank/DDBJ whole genome shotgun (WGS) entry which is preliminary data.</text>
</comment>
<feature type="region of interest" description="Disordered" evidence="1">
    <location>
        <begin position="691"/>
        <end position="766"/>
    </location>
</feature>
<dbReference type="VEuPathDB" id="FungiDB:SMAC_03166"/>
<dbReference type="EMBL" id="NMPR01000007">
    <property type="protein sequence ID" value="KAA8635937.1"/>
    <property type="molecule type" value="Genomic_DNA"/>
</dbReference>
<dbReference type="InterPro" id="IPR001810">
    <property type="entry name" value="F-box_dom"/>
</dbReference>
<evidence type="ECO:0000256" key="1">
    <source>
        <dbReference type="SAM" id="MobiDB-lite"/>
    </source>
</evidence>
<dbReference type="Proteomes" id="UP000433876">
    <property type="component" value="Unassembled WGS sequence"/>
</dbReference>
<organism evidence="3 4">
    <name type="scientific">Sordaria macrospora</name>
    <dbReference type="NCBI Taxonomy" id="5147"/>
    <lineage>
        <taxon>Eukaryota</taxon>
        <taxon>Fungi</taxon>
        <taxon>Dikarya</taxon>
        <taxon>Ascomycota</taxon>
        <taxon>Pezizomycotina</taxon>
        <taxon>Sordariomycetes</taxon>
        <taxon>Sordariomycetidae</taxon>
        <taxon>Sordariales</taxon>
        <taxon>Sordariaceae</taxon>
        <taxon>Sordaria</taxon>
    </lineage>
</organism>
<name>A0A8S8ZYN5_SORMA</name>
<dbReference type="SUPFAM" id="SSF48403">
    <property type="entry name" value="Ankyrin repeat"/>
    <property type="match status" value="1"/>
</dbReference>
<dbReference type="AlphaFoldDB" id="A0A8S8ZYN5"/>
<sequence length="766" mass="86142">MPTHKRDFDSSLHVADLAAESILFLSHWTSSFLSIFHLWSSVPAFQRSLLEATTNLSFGTRKPNDLIGLIVFIRHPSSTGSQHQPINVIVPRTPSVSKMSSSTEQSLTLPPEARPLTFIDLPDDVMRMVVDHLTDSGLNHLARTCKASYTVCNWELYKRDSQTLDPQARLWGVFTGQIRSMEFAINQYNADINQVFIWPPRSSLFKDRVKEFALANAVNVTTTYMSRVSFRGSDDTGFNIFAYEQGPCPRPEKRAPWTALHFAAVRLPQRRLLVLKDDNDPLPRPPLFTAFKTKSEDVAEVLLRHSASPLWAPPGTGKHAKETALVIAAHLGMWKFLELIVRAGVDVNAGCHVNDVPNWSTDPVGQPTLRRLCYLPGSNSHTRKPIEKAIAEVVRLGARTTVRDVPGRQNMVHLILQLIAGYRQGRKIKSDWPLASILLRAGACDGTLETVEVLAAIQLALFPKKCPYSPILARHTQSNLTFMNKKCPRHRHVNTTALDIWLGLMPDDHKTRIVNVRRQTALHIALNIESFDEKLWYVEGKPTKDIDRAFDQQNDVLFYLLRRCASEELLAVDIENCTPLQLLLGALYWDQDKEYYRASAANPTGPGKKAGPVKKPPKPFADDIWARKCLAFVEKMLAEIPEMSDYIYWRVVEELHWRRWELSCGKGFIYLARTGGRRKVPHYFPGFAPEDGKMKRPIPQNPSVLSPQAAATPAAMHMLLRESTQQGHHAQQEASAQQAELPAQPAQHTLPNVSASAPPAKRTTKP</sequence>
<dbReference type="Gene3D" id="1.25.40.20">
    <property type="entry name" value="Ankyrin repeat-containing domain"/>
    <property type="match status" value="1"/>
</dbReference>
<reference evidence="3 4" key="1">
    <citation type="submission" date="2017-07" db="EMBL/GenBank/DDBJ databases">
        <title>Genome sequence of the Sordaria macrospora wild type strain R19027.</title>
        <authorList>
            <person name="Nowrousian M."/>
            <person name="Teichert I."/>
            <person name="Kueck U."/>
        </authorList>
    </citation>
    <scope>NUCLEOTIDE SEQUENCE [LARGE SCALE GENOMIC DNA]</scope>
    <source>
        <strain evidence="3 4">R19027</strain>
        <tissue evidence="3">Mycelium</tissue>
    </source>
</reference>
<feature type="domain" description="F-box" evidence="2">
    <location>
        <begin position="115"/>
        <end position="160"/>
    </location>
</feature>
<evidence type="ECO:0000259" key="2">
    <source>
        <dbReference type="PROSITE" id="PS50181"/>
    </source>
</evidence>
<evidence type="ECO:0000313" key="4">
    <source>
        <dbReference type="Proteomes" id="UP000433876"/>
    </source>
</evidence>
<dbReference type="OMA" id="HWRRWEL"/>
<feature type="compositionally biased region" description="Low complexity" evidence="1">
    <location>
        <begin position="725"/>
        <end position="747"/>
    </location>
</feature>
<dbReference type="InterPro" id="IPR036770">
    <property type="entry name" value="Ankyrin_rpt-contain_sf"/>
</dbReference>
<accession>A0A8S8ZYN5</accession>
<dbReference type="PROSITE" id="PS50181">
    <property type="entry name" value="FBOX"/>
    <property type="match status" value="1"/>
</dbReference>